<dbReference type="InterPro" id="IPR046914">
    <property type="entry name" value="ABC-3C_CTD6"/>
</dbReference>
<proteinExistence type="predicted"/>
<gene>
    <name evidence="2" type="ORF">V5E97_09695</name>
</gene>
<accession>A0AAU7CLL1</accession>
<dbReference type="RefSeq" id="WP_406699139.1">
    <property type="nucleotide sequence ID" value="NZ_CP155447.1"/>
</dbReference>
<name>A0AAU7CLL1_9BACT</name>
<dbReference type="AlphaFoldDB" id="A0AAU7CLL1"/>
<sequence length="247" mass="27297">MAPFDLGPDLSTLLETPADLNALLIAEWEKPTKAGVAAKLVPLDAGLRAYIEGFDFSIVSFKPQREIIEEITETEFYKRTFGCGGLVRPPLDPIPDAPAPEELNYVQALRVAFAEFLGMQHADTTDEIIGGNPALKIFYKISRECFYKAEQLYRFGRDTFPTSHCFEDLQDQVYTGILAAASARYDHGYAKALAVTSEAGKLQLGNHFLVGLKLVEVRDCHGICHQIVNSNDGRLSWSVKTQEPANG</sequence>
<organism evidence="2">
    <name type="scientific">Singulisphaera sp. Ch08</name>
    <dbReference type="NCBI Taxonomy" id="3120278"/>
    <lineage>
        <taxon>Bacteria</taxon>
        <taxon>Pseudomonadati</taxon>
        <taxon>Planctomycetota</taxon>
        <taxon>Planctomycetia</taxon>
        <taxon>Isosphaerales</taxon>
        <taxon>Isosphaeraceae</taxon>
        <taxon>Singulisphaera</taxon>
    </lineage>
</organism>
<evidence type="ECO:0000259" key="1">
    <source>
        <dbReference type="Pfam" id="PF20282"/>
    </source>
</evidence>
<dbReference type="Pfam" id="PF20282">
    <property type="entry name" value="CTD6"/>
    <property type="match status" value="1"/>
</dbReference>
<protein>
    <submittedName>
        <fullName evidence="2">ABC-three component system protein</fullName>
    </submittedName>
</protein>
<dbReference type="EMBL" id="CP155447">
    <property type="protein sequence ID" value="XBH06289.1"/>
    <property type="molecule type" value="Genomic_DNA"/>
</dbReference>
<evidence type="ECO:0000313" key="2">
    <source>
        <dbReference type="EMBL" id="XBH06289.1"/>
    </source>
</evidence>
<reference evidence="2" key="1">
    <citation type="submission" date="2024-05" db="EMBL/GenBank/DDBJ databases">
        <title>Planctomycetes of the genus Singulisphaera possess chitinolytic capabilities.</title>
        <authorList>
            <person name="Ivanova A."/>
        </authorList>
    </citation>
    <scope>NUCLEOTIDE SEQUENCE</scope>
    <source>
        <strain evidence="2">Ch08T</strain>
    </source>
</reference>
<feature type="domain" description="ABC-three component systems C-terminal" evidence="1">
    <location>
        <begin position="102"/>
        <end position="237"/>
    </location>
</feature>